<reference evidence="1 2" key="1">
    <citation type="journal article" date="2014" name="Genome Biol.">
        <title>Transcriptome and methylome profiling reveals relics of genome dominance in the mesopolyploid Brassica oleracea.</title>
        <authorList>
            <person name="Parkin I.A."/>
            <person name="Koh C."/>
            <person name="Tang H."/>
            <person name="Robinson S.J."/>
            <person name="Kagale S."/>
            <person name="Clarke W.E."/>
            <person name="Town C.D."/>
            <person name="Nixon J."/>
            <person name="Krishnakumar V."/>
            <person name="Bidwell S.L."/>
            <person name="Denoeud F."/>
            <person name="Belcram H."/>
            <person name="Links M.G."/>
            <person name="Just J."/>
            <person name="Clarke C."/>
            <person name="Bender T."/>
            <person name="Huebert T."/>
            <person name="Mason A.S."/>
            <person name="Pires J.C."/>
            <person name="Barker G."/>
            <person name="Moore J."/>
            <person name="Walley P.G."/>
            <person name="Manoli S."/>
            <person name="Batley J."/>
            <person name="Edwards D."/>
            <person name="Nelson M.N."/>
            <person name="Wang X."/>
            <person name="Paterson A.H."/>
            <person name="King G."/>
            <person name="Bancroft I."/>
            <person name="Chalhoub B."/>
            <person name="Sharpe A.G."/>
        </authorList>
    </citation>
    <scope>NUCLEOTIDE SEQUENCE</scope>
    <source>
        <strain evidence="1 2">cv. TO1000</strain>
    </source>
</reference>
<dbReference type="Proteomes" id="UP000032141">
    <property type="component" value="Chromosome C7"/>
</dbReference>
<organism evidence="1 2">
    <name type="scientific">Brassica oleracea var. oleracea</name>
    <dbReference type="NCBI Taxonomy" id="109376"/>
    <lineage>
        <taxon>Eukaryota</taxon>
        <taxon>Viridiplantae</taxon>
        <taxon>Streptophyta</taxon>
        <taxon>Embryophyta</taxon>
        <taxon>Tracheophyta</taxon>
        <taxon>Spermatophyta</taxon>
        <taxon>Magnoliopsida</taxon>
        <taxon>eudicotyledons</taxon>
        <taxon>Gunneridae</taxon>
        <taxon>Pentapetalae</taxon>
        <taxon>rosids</taxon>
        <taxon>malvids</taxon>
        <taxon>Brassicales</taxon>
        <taxon>Brassicaceae</taxon>
        <taxon>Brassiceae</taxon>
        <taxon>Brassica</taxon>
    </lineage>
</organism>
<reference evidence="1" key="2">
    <citation type="submission" date="2015-03" db="UniProtKB">
        <authorList>
            <consortium name="EnsemblPlants"/>
        </authorList>
    </citation>
    <scope>IDENTIFICATION</scope>
</reference>
<evidence type="ECO:0000313" key="2">
    <source>
        <dbReference type="Proteomes" id="UP000032141"/>
    </source>
</evidence>
<proteinExistence type="predicted"/>
<dbReference type="AlphaFoldDB" id="A0A0D3DAB4"/>
<protein>
    <submittedName>
        <fullName evidence="1">Uncharacterized protein</fullName>
    </submittedName>
</protein>
<keyword evidence="2" id="KW-1185">Reference proteome</keyword>
<sequence length="196" mass="21516">VLPEARQQAQETQSLTFSTLALESLLDFSASPSLSLCENENRSTDELAASSSSSFVCSSTSLHRSRMPSPILASLLFFEHFLSSILREPDKILTLPPLVFTGDLSHRLHHWVPFALLMSVSLDIDQTLTFDFNFFPAPHGVDVSSPSLLPSVEDVPFCNITFLFIVSSCLLPSFFKGVQLDSIVACSHARPSKAEP</sequence>
<name>A0A0D3DAB4_BRAOL</name>
<accession>A0A0D3DAB4</accession>
<dbReference type="EnsemblPlants" id="Bo7g080220.1">
    <property type="protein sequence ID" value="Bo7g080220.1"/>
    <property type="gene ID" value="Bo7g080220"/>
</dbReference>
<dbReference type="Gramene" id="Bo7g080220.1">
    <property type="protein sequence ID" value="Bo7g080220.1"/>
    <property type="gene ID" value="Bo7g080220"/>
</dbReference>
<evidence type="ECO:0000313" key="1">
    <source>
        <dbReference type="EnsemblPlants" id="Bo7g080220.1"/>
    </source>
</evidence>
<dbReference type="HOGENOM" id="CLU_1393390_0_0_1"/>